<dbReference type="InParanoid" id="A0A066W9K5"/>
<dbReference type="GeneID" id="25264128"/>
<dbReference type="HOGENOM" id="CLU_2348164_0_0_1"/>
<comment type="caution">
    <text evidence="2">The sequence shown here is derived from an EMBL/GenBank/DDBJ whole genome shotgun (WGS) entry which is preliminary data.</text>
</comment>
<sequence>MDTSADAPLVAATSRCASPCCPTRTRSLFWGTQLDSFLTSSDFYMQTGFMMMSKMCIVLYILNARLPATDYQVLADVYGRRDTTSSKENETPAKKSY</sequence>
<evidence type="ECO:0000313" key="2">
    <source>
        <dbReference type="EMBL" id="KDN49233.1"/>
    </source>
</evidence>
<keyword evidence="3" id="KW-1185">Reference proteome</keyword>
<feature type="transmembrane region" description="Helical" evidence="1">
    <location>
        <begin position="43"/>
        <end position="62"/>
    </location>
</feature>
<accession>A0A066W9K5</accession>
<dbReference type="AlphaFoldDB" id="A0A066W9K5"/>
<evidence type="ECO:0000256" key="1">
    <source>
        <dbReference type="SAM" id="Phobius"/>
    </source>
</evidence>
<evidence type="ECO:0000313" key="3">
    <source>
        <dbReference type="Proteomes" id="UP000027361"/>
    </source>
</evidence>
<name>A0A066W9K5_TILAU</name>
<protein>
    <submittedName>
        <fullName evidence="2">Uncharacterized protein</fullName>
    </submittedName>
</protein>
<dbReference type="EMBL" id="JMSN01000022">
    <property type="protein sequence ID" value="KDN49233.1"/>
    <property type="molecule type" value="Genomic_DNA"/>
</dbReference>
<dbReference type="Proteomes" id="UP000027361">
    <property type="component" value="Unassembled WGS sequence"/>
</dbReference>
<reference evidence="2 3" key="1">
    <citation type="submission" date="2014-05" db="EMBL/GenBank/DDBJ databases">
        <title>Draft genome sequence of a rare smut relative, Tilletiaria anomala UBC 951.</title>
        <authorList>
            <consortium name="DOE Joint Genome Institute"/>
            <person name="Toome M."/>
            <person name="Kuo A."/>
            <person name="Henrissat B."/>
            <person name="Lipzen A."/>
            <person name="Tritt A."/>
            <person name="Yoshinaga Y."/>
            <person name="Zane M."/>
            <person name="Barry K."/>
            <person name="Grigoriev I.V."/>
            <person name="Spatafora J.W."/>
            <person name="Aimea M.C."/>
        </authorList>
    </citation>
    <scope>NUCLEOTIDE SEQUENCE [LARGE SCALE GENOMIC DNA]</scope>
    <source>
        <strain evidence="2 3">UBC 951</strain>
    </source>
</reference>
<proteinExistence type="predicted"/>
<keyword evidence="1" id="KW-0472">Membrane</keyword>
<keyword evidence="1" id="KW-0812">Transmembrane</keyword>
<dbReference type="RefSeq" id="XP_013244316.1">
    <property type="nucleotide sequence ID" value="XM_013388862.1"/>
</dbReference>
<keyword evidence="1" id="KW-1133">Transmembrane helix</keyword>
<gene>
    <name evidence="2" type="ORF">K437DRAFT_255361</name>
</gene>
<organism evidence="2 3">
    <name type="scientific">Tilletiaria anomala (strain ATCC 24038 / CBS 436.72 / UBC 951)</name>
    <dbReference type="NCBI Taxonomy" id="1037660"/>
    <lineage>
        <taxon>Eukaryota</taxon>
        <taxon>Fungi</taxon>
        <taxon>Dikarya</taxon>
        <taxon>Basidiomycota</taxon>
        <taxon>Ustilaginomycotina</taxon>
        <taxon>Exobasidiomycetes</taxon>
        <taxon>Georgefischeriales</taxon>
        <taxon>Tilletiariaceae</taxon>
        <taxon>Tilletiaria</taxon>
    </lineage>
</organism>